<dbReference type="Proteomes" id="UP001596447">
    <property type="component" value="Unassembled WGS sequence"/>
</dbReference>
<dbReference type="CDD" id="cd05300">
    <property type="entry name" value="2-Hacid_dh_1"/>
    <property type="match status" value="1"/>
</dbReference>
<dbReference type="InterPro" id="IPR029753">
    <property type="entry name" value="D-isomer_DH_CS"/>
</dbReference>
<dbReference type="InterPro" id="IPR036291">
    <property type="entry name" value="NAD(P)-bd_dom_sf"/>
</dbReference>
<dbReference type="InterPro" id="IPR006140">
    <property type="entry name" value="D-isomer_DH_NAD-bd"/>
</dbReference>
<keyword evidence="7" id="KW-1185">Reference proteome</keyword>
<comment type="similarity">
    <text evidence="3">Belongs to the D-isomer specific 2-hydroxyacid dehydrogenase family.</text>
</comment>
<dbReference type="GO" id="GO:0016491">
    <property type="term" value="F:oxidoreductase activity"/>
    <property type="evidence" value="ECO:0007669"/>
    <property type="project" value="UniProtKB-KW"/>
</dbReference>
<evidence type="ECO:0000256" key="3">
    <source>
        <dbReference type="RuleBase" id="RU003719"/>
    </source>
</evidence>
<dbReference type="SUPFAM" id="SSF51735">
    <property type="entry name" value="NAD(P)-binding Rossmann-fold domains"/>
    <property type="match status" value="1"/>
</dbReference>
<dbReference type="Gene3D" id="3.40.50.720">
    <property type="entry name" value="NAD(P)-binding Rossmann-like Domain"/>
    <property type="match status" value="2"/>
</dbReference>
<comment type="caution">
    <text evidence="6">The sequence shown here is derived from an EMBL/GenBank/DDBJ whole genome shotgun (WGS) entry which is preliminary data.</text>
</comment>
<protein>
    <submittedName>
        <fullName evidence="6">D-2-hydroxyacid dehydrogenase</fullName>
        <ecNumber evidence="6">1.1.1.-</ecNumber>
    </submittedName>
</protein>
<keyword evidence="2" id="KW-0520">NAD</keyword>
<dbReference type="EMBL" id="JBHTAR010000011">
    <property type="protein sequence ID" value="MFC7198740.1"/>
    <property type="molecule type" value="Genomic_DNA"/>
</dbReference>
<dbReference type="InterPro" id="IPR054891">
    <property type="entry name" value="Dhydh_Halo"/>
</dbReference>
<evidence type="ECO:0000259" key="4">
    <source>
        <dbReference type="Pfam" id="PF00389"/>
    </source>
</evidence>
<feature type="domain" description="D-isomer specific 2-hydroxyacid dehydrogenase catalytic" evidence="4">
    <location>
        <begin position="65"/>
        <end position="311"/>
    </location>
</feature>
<dbReference type="PANTHER" id="PTHR43333">
    <property type="entry name" value="2-HACID_DH_C DOMAIN-CONTAINING PROTEIN"/>
    <property type="match status" value="1"/>
</dbReference>
<proteinExistence type="inferred from homology"/>
<evidence type="ECO:0000259" key="5">
    <source>
        <dbReference type="Pfam" id="PF02826"/>
    </source>
</evidence>
<dbReference type="SUPFAM" id="SSF52283">
    <property type="entry name" value="Formate/glycerate dehydrogenase catalytic domain-like"/>
    <property type="match status" value="1"/>
</dbReference>
<dbReference type="EC" id="1.1.1.-" evidence="6"/>
<evidence type="ECO:0000313" key="7">
    <source>
        <dbReference type="Proteomes" id="UP001596447"/>
    </source>
</evidence>
<dbReference type="AlphaFoldDB" id="A0ABD5Z0P0"/>
<accession>A0ABD5Z0P0</accession>
<dbReference type="Pfam" id="PF00389">
    <property type="entry name" value="2-Hacid_dh"/>
    <property type="match status" value="1"/>
</dbReference>
<organism evidence="6 7">
    <name type="scientific">Halospeciosus flavus</name>
    <dbReference type="NCBI Taxonomy" id="3032283"/>
    <lineage>
        <taxon>Archaea</taxon>
        <taxon>Methanobacteriati</taxon>
        <taxon>Methanobacteriota</taxon>
        <taxon>Stenosarchaea group</taxon>
        <taxon>Halobacteria</taxon>
        <taxon>Halobacteriales</taxon>
        <taxon>Halobacteriaceae</taxon>
        <taxon>Halospeciosus</taxon>
    </lineage>
</organism>
<keyword evidence="1 3" id="KW-0560">Oxidoreductase</keyword>
<name>A0ABD5Z0P0_9EURY</name>
<dbReference type="PROSITE" id="PS00671">
    <property type="entry name" value="D_2_HYDROXYACID_DH_3"/>
    <property type="match status" value="1"/>
</dbReference>
<evidence type="ECO:0000256" key="2">
    <source>
        <dbReference type="ARBA" id="ARBA00023027"/>
    </source>
</evidence>
<reference evidence="6 7" key="1">
    <citation type="journal article" date="2019" name="Int. J. Syst. Evol. Microbiol.">
        <title>The Global Catalogue of Microorganisms (GCM) 10K type strain sequencing project: providing services to taxonomists for standard genome sequencing and annotation.</title>
        <authorList>
            <consortium name="The Broad Institute Genomics Platform"/>
            <consortium name="The Broad Institute Genome Sequencing Center for Infectious Disease"/>
            <person name="Wu L."/>
            <person name="Ma J."/>
        </authorList>
    </citation>
    <scope>NUCLEOTIDE SEQUENCE [LARGE SCALE GENOMIC DNA]</scope>
    <source>
        <strain evidence="6 7">XZGYJ-43</strain>
    </source>
</reference>
<dbReference type="NCBIfam" id="NF041369">
    <property type="entry name" value="Dhydh_Halo"/>
    <property type="match status" value="1"/>
</dbReference>
<sequence length="312" mass="33704">MDLDRLGVHESTSIDFPFEVLAAELADDVPEVVPVGGSDGVDPATCDAFVTFTHQPALLDADPVWIHTTQAGVDGFPFDAYESRDIPLTNSAGLHGDSVGETAIGMCFALGRRLHQFARQQTRREWSFPEWDAAFTLRGEPVTVVGLGTIGSAVAERADALGMTVTGVRRSDDPVPGVETLVSPDRLHDAIRDARFVVLAVPLTDETEGLVGPSAFDAMREDAYLVNVARGPVVDQDALVEALEAGEIAGAALDVFEEEPLSEDSPLWGMDDVIVTPHAAVADREFYVRVADRVRENVERLRTGRSLENRVV</sequence>
<gene>
    <name evidence="6" type="primary">ddh</name>
    <name evidence="6" type="ORF">ACFQJ9_04785</name>
</gene>
<dbReference type="Pfam" id="PF02826">
    <property type="entry name" value="2-Hacid_dh_C"/>
    <property type="match status" value="1"/>
</dbReference>
<evidence type="ECO:0000256" key="1">
    <source>
        <dbReference type="ARBA" id="ARBA00023002"/>
    </source>
</evidence>
<feature type="domain" description="D-isomer specific 2-hydroxyacid dehydrogenase NAD-binding" evidence="5">
    <location>
        <begin position="104"/>
        <end position="280"/>
    </location>
</feature>
<evidence type="ECO:0000313" key="6">
    <source>
        <dbReference type="EMBL" id="MFC7198740.1"/>
    </source>
</evidence>
<dbReference type="RefSeq" id="WP_279528698.1">
    <property type="nucleotide sequence ID" value="NZ_CP122312.1"/>
</dbReference>
<dbReference type="PANTHER" id="PTHR43333:SF1">
    <property type="entry name" value="D-ISOMER SPECIFIC 2-HYDROXYACID DEHYDROGENASE NAD-BINDING DOMAIN-CONTAINING PROTEIN"/>
    <property type="match status" value="1"/>
</dbReference>
<dbReference type="InterPro" id="IPR006139">
    <property type="entry name" value="D-isomer_2_OHA_DH_cat_dom"/>
</dbReference>